<evidence type="ECO:0000313" key="8">
    <source>
        <dbReference type="Proteomes" id="UP001470230"/>
    </source>
</evidence>
<feature type="compositionally biased region" description="Low complexity" evidence="5">
    <location>
        <begin position="554"/>
        <end position="567"/>
    </location>
</feature>
<feature type="compositionally biased region" description="Low complexity" evidence="5">
    <location>
        <begin position="321"/>
        <end position="339"/>
    </location>
</feature>
<dbReference type="InterPro" id="IPR008271">
    <property type="entry name" value="Ser/Thr_kinase_AS"/>
</dbReference>
<feature type="compositionally biased region" description="Basic and acidic residues" evidence="5">
    <location>
        <begin position="617"/>
        <end position="628"/>
    </location>
</feature>
<evidence type="ECO:0000256" key="1">
    <source>
        <dbReference type="ARBA" id="ARBA00012513"/>
    </source>
</evidence>
<evidence type="ECO:0000256" key="2">
    <source>
        <dbReference type="ARBA" id="ARBA00022741"/>
    </source>
</evidence>
<accession>A0ABR2HX72</accession>
<gene>
    <name evidence="7" type="ORF">M9Y10_016656</name>
</gene>
<dbReference type="EMBL" id="JAPFFF010000021">
    <property type="protein sequence ID" value="KAK8854106.1"/>
    <property type="molecule type" value="Genomic_DNA"/>
</dbReference>
<feature type="compositionally biased region" description="Polar residues" evidence="5">
    <location>
        <begin position="408"/>
        <end position="419"/>
    </location>
</feature>
<feature type="compositionally biased region" description="Polar residues" evidence="5">
    <location>
        <begin position="497"/>
        <end position="553"/>
    </location>
</feature>
<protein>
    <recommendedName>
        <fullName evidence="1">non-specific serine/threonine protein kinase</fullName>
        <ecNumber evidence="1">2.7.11.1</ecNumber>
    </recommendedName>
</protein>
<evidence type="ECO:0000313" key="7">
    <source>
        <dbReference type="EMBL" id="KAK8854106.1"/>
    </source>
</evidence>
<evidence type="ECO:0000256" key="4">
    <source>
        <dbReference type="PROSITE-ProRule" id="PRU10141"/>
    </source>
</evidence>
<dbReference type="Proteomes" id="UP001470230">
    <property type="component" value="Unassembled WGS sequence"/>
</dbReference>
<feature type="binding site" evidence="4">
    <location>
        <position position="46"/>
    </location>
    <ligand>
        <name>ATP</name>
        <dbReference type="ChEBI" id="CHEBI:30616"/>
    </ligand>
</feature>
<dbReference type="InterPro" id="IPR050235">
    <property type="entry name" value="CK1_Ser-Thr_kinase"/>
</dbReference>
<feature type="region of interest" description="Disordered" evidence="5">
    <location>
        <begin position="359"/>
        <end position="730"/>
    </location>
</feature>
<sequence>MVKFVYKQMDRIVGSHYKLRRKIGAGSFGEIYSAENTRSHRRVAVKLESVRTRVPQLSYESKLYAIFSGGTGIPRLHWYGTEDAHNIMVVDLLGKSLEDLFVYCHHKLSLKTVLMLVDQMISCVEFIHNKSFIHRDIKPDNFVMGLGSNSTQVFIIDYGLAKKYRDQHTHVHIPYVEGKSLTGTARYASVGALKGVEQSRRDDMESLGFVWLYLLKGSLPWMGLNGRDQKQKYDRIRDVKAKTSFEDLCRGFPNEFVKYFHDVRNLKFTDRPHYAEYRQMFRDLFMREGFVYDYKYDWCHEAPIHTNSNPIPIPSNIVNNSQSRPNVNNTPNNINTTENKLQNTTKQTLEVKTNLRSQSQFVSKKAAPVAPNNANNMAKDDTNAITNKNNITATSNIINNKKDDTSPKPANTRNQLNVEQTEKAKEEENPLNETKQTKETKQSKETKPNKETKDAKETKDPKETKETKSSDIANVNSKPTTTNTNNSNDVPPISNMKKATTGTGLTNTKNSGRNTGQNEISRRITPTPTNNPKPSGRRTSNVHNTTTTQRTQLNSNNTSTFTRRTNNPINKPPQSALAGYNRDRIRDRDQTEKERDREKQLNSGNANRRLSRLAGQTDRDRDRQDSARRYASKPPQSALAGGRRMTSNFAGGGGNVADRNRINSSRRHELPTSPRGTSGMPKRKSNVNSGSGRTGQDNSIRRTLMPHWMEEDKPPAKRATHNNRKSIYHI</sequence>
<feature type="compositionally biased region" description="Low complexity" evidence="5">
    <location>
        <begin position="383"/>
        <end position="399"/>
    </location>
</feature>
<feature type="compositionally biased region" description="Basic and acidic residues" evidence="5">
    <location>
        <begin position="435"/>
        <end position="469"/>
    </location>
</feature>
<name>A0ABR2HX72_9EUKA</name>
<evidence type="ECO:0000259" key="6">
    <source>
        <dbReference type="PROSITE" id="PS50011"/>
    </source>
</evidence>
<dbReference type="SMART" id="SM00220">
    <property type="entry name" value="S_TKc"/>
    <property type="match status" value="1"/>
</dbReference>
<proteinExistence type="predicted"/>
<evidence type="ECO:0000256" key="5">
    <source>
        <dbReference type="SAM" id="MobiDB-lite"/>
    </source>
</evidence>
<feature type="compositionally biased region" description="Basic and acidic residues" evidence="5">
    <location>
        <begin position="581"/>
        <end position="600"/>
    </location>
</feature>
<dbReference type="PROSITE" id="PS00108">
    <property type="entry name" value="PROTEIN_KINASE_ST"/>
    <property type="match status" value="1"/>
</dbReference>
<dbReference type="InterPro" id="IPR011009">
    <property type="entry name" value="Kinase-like_dom_sf"/>
</dbReference>
<keyword evidence="2 4" id="KW-0547">Nucleotide-binding</keyword>
<reference evidence="7 8" key="1">
    <citation type="submission" date="2024-04" db="EMBL/GenBank/DDBJ databases">
        <title>Tritrichomonas musculus Genome.</title>
        <authorList>
            <person name="Alves-Ferreira E."/>
            <person name="Grigg M."/>
            <person name="Lorenzi H."/>
            <person name="Galac M."/>
        </authorList>
    </citation>
    <scope>NUCLEOTIDE SEQUENCE [LARGE SCALE GENOMIC DNA]</scope>
    <source>
        <strain evidence="7 8">EAF2021</strain>
    </source>
</reference>
<feature type="compositionally biased region" description="Basic and acidic residues" evidence="5">
    <location>
        <begin position="658"/>
        <end position="670"/>
    </location>
</feature>
<keyword evidence="3 4" id="KW-0067">ATP-binding</keyword>
<dbReference type="PANTHER" id="PTHR11909">
    <property type="entry name" value="CASEIN KINASE-RELATED"/>
    <property type="match status" value="1"/>
</dbReference>
<feature type="region of interest" description="Disordered" evidence="5">
    <location>
        <begin position="321"/>
        <end position="345"/>
    </location>
</feature>
<dbReference type="InterPro" id="IPR000719">
    <property type="entry name" value="Prot_kinase_dom"/>
</dbReference>
<dbReference type="PROSITE" id="PS50011">
    <property type="entry name" value="PROTEIN_KINASE_DOM"/>
    <property type="match status" value="1"/>
</dbReference>
<dbReference type="Gene3D" id="1.10.510.10">
    <property type="entry name" value="Transferase(Phosphotransferase) domain 1"/>
    <property type="match status" value="1"/>
</dbReference>
<feature type="compositionally biased region" description="Polar residues" evidence="5">
    <location>
        <begin position="470"/>
        <end position="479"/>
    </location>
</feature>
<dbReference type="InterPro" id="IPR017441">
    <property type="entry name" value="Protein_kinase_ATP_BS"/>
</dbReference>
<feature type="compositionally biased region" description="Low complexity" evidence="5">
    <location>
        <begin position="366"/>
        <end position="376"/>
    </location>
</feature>
<dbReference type="PROSITE" id="PS00107">
    <property type="entry name" value="PROTEIN_KINASE_ATP"/>
    <property type="match status" value="1"/>
</dbReference>
<dbReference type="Pfam" id="PF00069">
    <property type="entry name" value="Pkinase"/>
    <property type="match status" value="1"/>
</dbReference>
<comment type="caution">
    <text evidence="7">The sequence shown here is derived from an EMBL/GenBank/DDBJ whole genome shotgun (WGS) entry which is preliminary data.</text>
</comment>
<evidence type="ECO:0000256" key="3">
    <source>
        <dbReference type="ARBA" id="ARBA00022840"/>
    </source>
</evidence>
<dbReference type="CDD" id="cd14016">
    <property type="entry name" value="STKc_CK1"/>
    <property type="match status" value="1"/>
</dbReference>
<feature type="compositionally biased region" description="Basic residues" evidence="5">
    <location>
        <begin position="716"/>
        <end position="730"/>
    </location>
</feature>
<keyword evidence="8" id="KW-1185">Reference proteome</keyword>
<organism evidence="7 8">
    <name type="scientific">Tritrichomonas musculus</name>
    <dbReference type="NCBI Taxonomy" id="1915356"/>
    <lineage>
        <taxon>Eukaryota</taxon>
        <taxon>Metamonada</taxon>
        <taxon>Parabasalia</taxon>
        <taxon>Tritrichomonadida</taxon>
        <taxon>Tritrichomonadidae</taxon>
        <taxon>Tritrichomonas</taxon>
    </lineage>
</organism>
<dbReference type="SUPFAM" id="SSF56112">
    <property type="entry name" value="Protein kinase-like (PK-like)"/>
    <property type="match status" value="1"/>
</dbReference>
<dbReference type="EC" id="2.7.11.1" evidence="1"/>
<feature type="compositionally biased region" description="Polar residues" evidence="5">
    <location>
        <begin position="686"/>
        <end position="698"/>
    </location>
</feature>
<feature type="domain" description="Protein kinase" evidence="6">
    <location>
        <begin position="17"/>
        <end position="286"/>
    </location>
</feature>